<evidence type="ECO:0000256" key="7">
    <source>
        <dbReference type="ARBA" id="ARBA00022833"/>
    </source>
</evidence>
<evidence type="ECO:0000256" key="1">
    <source>
        <dbReference type="ARBA" id="ARBA00001947"/>
    </source>
</evidence>
<keyword evidence="6" id="KW-0378">Hydrolase</keyword>
<dbReference type="InterPro" id="IPR004387">
    <property type="entry name" value="Pept_M50_Zn"/>
</dbReference>
<dbReference type="RefSeq" id="WP_201880803.1">
    <property type="nucleotide sequence ID" value="NZ_JAERRF010000026.1"/>
</dbReference>
<dbReference type="SUPFAM" id="SSF50156">
    <property type="entry name" value="PDZ domain-like"/>
    <property type="match status" value="1"/>
</dbReference>
<dbReference type="PANTHER" id="PTHR42837:SF2">
    <property type="entry name" value="MEMBRANE METALLOPROTEASE ARASP2, CHLOROPLASTIC-RELATED"/>
    <property type="match status" value="1"/>
</dbReference>
<comment type="similarity">
    <text evidence="3">Belongs to the peptidase M50B family.</text>
</comment>
<keyword evidence="4 13" id="KW-0645">Protease</keyword>
<sequence length="433" mass="46504">MTTLMTVLGIVVFAVGLLFSIAWHELGHLSTAKLFGIRVPQYMVGFGPTIFSRKKGETEYGVKAVPLGGYIRMIGMFPPGDDGKIAARSTSPWRGMIEDARSAAFEELQPGDESRLFYTRKPWKRVIVMFAGPFMNLVLAVVIFLGVMMTFGVNTQTTSVGTVSKCVVAASASTDSCPKSAKDSPAKAAGLKPRDKIVAFNGHPTPDWSALQQDIRKTTGPATITVERDGVRKTLHANLIKNQVAKSDGDGGYVEGKYVTAGFLGFTPANGVVQQSFGQSVDRMGTMVEDGIDSLLDLPSKVPDLWNAAFGDGERKADSPMGVVGAARVGGEVANLDIPPSQRIATMLFLVAGFNLSLFLFNMLPLLPLDGGHIAGALWESVRRHVARLVRRPDPGPFDVAKMMPVAYVIAGIFICFTLLVLVADVVNPVRIS</sequence>
<proteinExistence type="inferred from homology"/>
<evidence type="ECO:0000313" key="14">
    <source>
        <dbReference type="Proteomes" id="UP000634229"/>
    </source>
</evidence>
<evidence type="ECO:0000256" key="10">
    <source>
        <dbReference type="ARBA" id="ARBA00023136"/>
    </source>
</evidence>
<comment type="cofactor">
    <cofactor evidence="1">
        <name>Zn(2+)</name>
        <dbReference type="ChEBI" id="CHEBI:29105"/>
    </cofactor>
</comment>
<gene>
    <name evidence="13" type="ORF">JK363_32415</name>
</gene>
<evidence type="ECO:0000256" key="8">
    <source>
        <dbReference type="ARBA" id="ARBA00022989"/>
    </source>
</evidence>
<evidence type="ECO:0000256" key="9">
    <source>
        <dbReference type="ARBA" id="ARBA00023049"/>
    </source>
</evidence>
<dbReference type="GO" id="GO:0006508">
    <property type="term" value="P:proteolysis"/>
    <property type="evidence" value="ECO:0007669"/>
    <property type="project" value="UniProtKB-KW"/>
</dbReference>
<feature type="transmembrane region" description="Helical" evidence="11">
    <location>
        <begin position="7"/>
        <end position="24"/>
    </location>
</feature>
<evidence type="ECO:0000313" key="13">
    <source>
        <dbReference type="EMBL" id="MBL1101284.1"/>
    </source>
</evidence>
<evidence type="ECO:0000256" key="5">
    <source>
        <dbReference type="ARBA" id="ARBA00022692"/>
    </source>
</evidence>
<reference evidence="13 14" key="1">
    <citation type="submission" date="2021-01" db="EMBL/GenBank/DDBJ databases">
        <title>WGS of actinomycetes isolated from Thailand.</title>
        <authorList>
            <person name="Thawai C."/>
        </authorList>
    </citation>
    <scope>NUCLEOTIDE SEQUENCE [LARGE SCALE GENOMIC DNA]</scope>
    <source>
        <strain evidence="13 14">CA1R205</strain>
    </source>
</reference>
<dbReference type="CDD" id="cd06163">
    <property type="entry name" value="S2P-M50_PDZ_RseP-like"/>
    <property type="match status" value="1"/>
</dbReference>
<dbReference type="SMART" id="SM00228">
    <property type="entry name" value="PDZ"/>
    <property type="match status" value="1"/>
</dbReference>
<protein>
    <submittedName>
        <fullName evidence="13">Site-2 protease family protein</fullName>
    </submittedName>
</protein>
<feature type="transmembrane region" description="Helical" evidence="11">
    <location>
        <begin position="344"/>
        <end position="364"/>
    </location>
</feature>
<keyword evidence="7" id="KW-0862">Zinc</keyword>
<dbReference type="InterPro" id="IPR008915">
    <property type="entry name" value="Peptidase_M50"/>
</dbReference>
<keyword evidence="8 11" id="KW-1133">Transmembrane helix</keyword>
<comment type="subcellular location">
    <subcellularLocation>
        <location evidence="2">Membrane</location>
        <topology evidence="2">Multi-pass membrane protein</topology>
    </subcellularLocation>
</comment>
<evidence type="ECO:0000256" key="3">
    <source>
        <dbReference type="ARBA" id="ARBA00007931"/>
    </source>
</evidence>
<keyword evidence="5 11" id="KW-0812">Transmembrane</keyword>
<feature type="transmembrane region" description="Helical" evidence="11">
    <location>
        <begin position="126"/>
        <end position="147"/>
    </location>
</feature>
<dbReference type="Proteomes" id="UP000634229">
    <property type="component" value="Unassembled WGS sequence"/>
</dbReference>
<dbReference type="InterPro" id="IPR001478">
    <property type="entry name" value="PDZ"/>
</dbReference>
<keyword evidence="14" id="KW-1185">Reference proteome</keyword>
<accession>A0ABS1NMF5</accession>
<evidence type="ECO:0000256" key="4">
    <source>
        <dbReference type="ARBA" id="ARBA00022670"/>
    </source>
</evidence>
<dbReference type="PANTHER" id="PTHR42837">
    <property type="entry name" value="REGULATOR OF SIGMA-E PROTEASE RSEP"/>
    <property type="match status" value="1"/>
</dbReference>
<dbReference type="Gene3D" id="2.30.42.10">
    <property type="match status" value="1"/>
</dbReference>
<dbReference type="InterPro" id="IPR036034">
    <property type="entry name" value="PDZ_sf"/>
</dbReference>
<feature type="transmembrane region" description="Helical" evidence="11">
    <location>
        <begin position="406"/>
        <end position="427"/>
    </location>
</feature>
<evidence type="ECO:0000256" key="2">
    <source>
        <dbReference type="ARBA" id="ARBA00004141"/>
    </source>
</evidence>
<dbReference type="EMBL" id="JAERRF010000026">
    <property type="protein sequence ID" value="MBL1101284.1"/>
    <property type="molecule type" value="Genomic_DNA"/>
</dbReference>
<organism evidence="13 14">
    <name type="scientific">Streptomyces coffeae</name>
    <dbReference type="NCBI Taxonomy" id="621382"/>
    <lineage>
        <taxon>Bacteria</taxon>
        <taxon>Bacillati</taxon>
        <taxon>Actinomycetota</taxon>
        <taxon>Actinomycetes</taxon>
        <taxon>Kitasatosporales</taxon>
        <taxon>Streptomycetaceae</taxon>
        <taxon>Streptomyces</taxon>
    </lineage>
</organism>
<keyword evidence="10 11" id="KW-0472">Membrane</keyword>
<evidence type="ECO:0000256" key="6">
    <source>
        <dbReference type="ARBA" id="ARBA00022801"/>
    </source>
</evidence>
<keyword evidence="9" id="KW-0482">Metalloprotease</keyword>
<dbReference type="GO" id="GO:0008233">
    <property type="term" value="F:peptidase activity"/>
    <property type="evidence" value="ECO:0007669"/>
    <property type="project" value="UniProtKB-KW"/>
</dbReference>
<name>A0ABS1NMF5_9ACTN</name>
<evidence type="ECO:0000259" key="12">
    <source>
        <dbReference type="SMART" id="SM00228"/>
    </source>
</evidence>
<feature type="domain" description="PDZ" evidence="12">
    <location>
        <begin position="149"/>
        <end position="230"/>
    </location>
</feature>
<comment type="caution">
    <text evidence="13">The sequence shown here is derived from an EMBL/GenBank/DDBJ whole genome shotgun (WGS) entry which is preliminary data.</text>
</comment>
<dbReference type="Pfam" id="PF02163">
    <property type="entry name" value="Peptidase_M50"/>
    <property type="match status" value="1"/>
</dbReference>
<evidence type="ECO:0000256" key="11">
    <source>
        <dbReference type="SAM" id="Phobius"/>
    </source>
</evidence>